<dbReference type="InterPro" id="IPR025558">
    <property type="entry name" value="DUF4283"/>
</dbReference>
<name>A0A8J4VNC4_9ROSI</name>
<accession>A0A8J4VNC4</accession>
<dbReference type="Pfam" id="PF14111">
    <property type="entry name" value="DUF4283"/>
    <property type="match status" value="1"/>
</dbReference>
<evidence type="ECO:0000313" key="3">
    <source>
        <dbReference type="Proteomes" id="UP000737018"/>
    </source>
</evidence>
<dbReference type="Proteomes" id="UP000737018">
    <property type="component" value="Unassembled WGS sequence"/>
</dbReference>
<dbReference type="OrthoDB" id="976473at2759"/>
<reference evidence="2" key="1">
    <citation type="submission" date="2020-03" db="EMBL/GenBank/DDBJ databases">
        <title>Castanea mollissima Vanexum genome sequencing.</title>
        <authorList>
            <person name="Staton M."/>
        </authorList>
    </citation>
    <scope>NUCLEOTIDE SEQUENCE</scope>
    <source>
        <tissue evidence="2">Leaf</tissue>
    </source>
</reference>
<proteinExistence type="predicted"/>
<sequence length="115" mass="13577">MESLSDLWEKFSLSEFEGSHYVVEDSDGVSEYFLAARFYTGRMLSIEAIAKTLKGIWRTRRDFEVRNMGEHRVLFIFRDEADVEQIMKGEPWTFDKHLVALQRVKKTYGFEQAEV</sequence>
<gene>
    <name evidence="2" type="ORF">CMV_018852</name>
</gene>
<dbReference type="AlphaFoldDB" id="A0A8J4VNC4"/>
<evidence type="ECO:0000313" key="2">
    <source>
        <dbReference type="EMBL" id="KAF3955994.1"/>
    </source>
</evidence>
<evidence type="ECO:0000259" key="1">
    <source>
        <dbReference type="Pfam" id="PF14111"/>
    </source>
</evidence>
<keyword evidence="3" id="KW-1185">Reference proteome</keyword>
<organism evidence="2 3">
    <name type="scientific">Castanea mollissima</name>
    <name type="common">Chinese chestnut</name>
    <dbReference type="NCBI Taxonomy" id="60419"/>
    <lineage>
        <taxon>Eukaryota</taxon>
        <taxon>Viridiplantae</taxon>
        <taxon>Streptophyta</taxon>
        <taxon>Embryophyta</taxon>
        <taxon>Tracheophyta</taxon>
        <taxon>Spermatophyta</taxon>
        <taxon>Magnoliopsida</taxon>
        <taxon>eudicotyledons</taxon>
        <taxon>Gunneridae</taxon>
        <taxon>Pentapetalae</taxon>
        <taxon>rosids</taxon>
        <taxon>fabids</taxon>
        <taxon>Fagales</taxon>
        <taxon>Fagaceae</taxon>
        <taxon>Castanea</taxon>
    </lineage>
</organism>
<comment type="caution">
    <text evidence="2">The sequence shown here is derived from an EMBL/GenBank/DDBJ whole genome shotgun (WGS) entry which is preliminary data.</text>
</comment>
<feature type="domain" description="DUF4283" evidence="1">
    <location>
        <begin position="31"/>
        <end position="111"/>
    </location>
</feature>
<dbReference type="EMBL" id="JRKL02003225">
    <property type="protein sequence ID" value="KAF3955994.1"/>
    <property type="molecule type" value="Genomic_DNA"/>
</dbReference>
<protein>
    <recommendedName>
        <fullName evidence="1">DUF4283 domain-containing protein</fullName>
    </recommendedName>
</protein>